<reference evidence="2" key="1">
    <citation type="journal article" date="2022" name="Mol. Ecol. Resour.">
        <title>The genomes of chicory, endive, great burdock and yacon provide insights into Asteraceae palaeo-polyploidization history and plant inulin production.</title>
        <authorList>
            <person name="Fan W."/>
            <person name="Wang S."/>
            <person name="Wang H."/>
            <person name="Wang A."/>
            <person name="Jiang F."/>
            <person name="Liu H."/>
            <person name="Zhao H."/>
            <person name="Xu D."/>
            <person name="Zhang Y."/>
        </authorList>
    </citation>
    <scope>NUCLEOTIDE SEQUENCE [LARGE SCALE GENOMIC DNA]</scope>
    <source>
        <strain evidence="2">cv. Niubang</strain>
    </source>
</reference>
<evidence type="ECO:0000313" key="2">
    <source>
        <dbReference type="Proteomes" id="UP001055879"/>
    </source>
</evidence>
<evidence type="ECO:0000313" key="1">
    <source>
        <dbReference type="EMBL" id="KAI3673323.1"/>
    </source>
</evidence>
<organism evidence="1 2">
    <name type="scientific">Arctium lappa</name>
    <name type="common">Greater burdock</name>
    <name type="synonym">Lappa major</name>
    <dbReference type="NCBI Taxonomy" id="4217"/>
    <lineage>
        <taxon>Eukaryota</taxon>
        <taxon>Viridiplantae</taxon>
        <taxon>Streptophyta</taxon>
        <taxon>Embryophyta</taxon>
        <taxon>Tracheophyta</taxon>
        <taxon>Spermatophyta</taxon>
        <taxon>Magnoliopsida</taxon>
        <taxon>eudicotyledons</taxon>
        <taxon>Gunneridae</taxon>
        <taxon>Pentapetalae</taxon>
        <taxon>asterids</taxon>
        <taxon>campanulids</taxon>
        <taxon>Asterales</taxon>
        <taxon>Asteraceae</taxon>
        <taxon>Carduoideae</taxon>
        <taxon>Cardueae</taxon>
        <taxon>Arctiinae</taxon>
        <taxon>Arctium</taxon>
    </lineage>
</organism>
<protein>
    <submittedName>
        <fullName evidence="1">Uncharacterized protein</fullName>
    </submittedName>
</protein>
<reference evidence="1 2" key="2">
    <citation type="journal article" date="2022" name="Mol. Ecol. Resour.">
        <title>The genomes of chicory, endive, great burdock and yacon provide insights into Asteraceae paleo-polyploidization history and plant inulin production.</title>
        <authorList>
            <person name="Fan W."/>
            <person name="Wang S."/>
            <person name="Wang H."/>
            <person name="Wang A."/>
            <person name="Jiang F."/>
            <person name="Liu H."/>
            <person name="Zhao H."/>
            <person name="Xu D."/>
            <person name="Zhang Y."/>
        </authorList>
    </citation>
    <scope>NUCLEOTIDE SEQUENCE [LARGE SCALE GENOMIC DNA]</scope>
    <source>
        <strain evidence="2">cv. Niubang</strain>
    </source>
</reference>
<proteinExistence type="predicted"/>
<keyword evidence="2" id="KW-1185">Reference proteome</keyword>
<dbReference type="Proteomes" id="UP001055879">
    <property type="component" value="Linkage Group LG15"/>
</dbReference>
<dbReference type="EMBL" id="CM042061">
    <property type="protein sequence ID" value="KAI3673323.1"/>
    <property type="molecule type" value="Genomic_DNA"/>
</dbReference>
<comment type="caution">
    <text evidence="1">The sequence shown here is derived from an EMBL/GenBank/DDBJ whole genome shotgun (WGS) entry which is preliminary data.</text>
</comment>
<gene>
    <name evidence="1" type="ORF">L6452_39440</name>
</gene>
<name>A0ACB8XWG0_ARCLA</name>
<accession>A0ACB8XWG0</accession>
<sequence length="106" mass="11944">MDMNLIVTDHVESVEKDPSLKDFTGYQKLIGRLIYLLATRPDISFAVHCLSQFMHSPRQSHLKLALRVLRYLKGSPGKGINFSACSLSDFKLTAFVDADWGKCLIN</sequence>